<dbReference type="InterPro" id="IPR009056">
    <property type="entry name" value="Cyt_c-like_dom"/>
</dbReference>
<comment type="caution">
    <text evidence="7">The sequence shown here is derived from an EMBL/GenBank/DDBJ whole genome shotgun (WGS) entry which is preliminary data.</text>
</comment>
<keyword evidence="2 4" id="KW-0479">Metal-binding</keyword>
<dbReference type="SUPFAM" id="SSF46626">
    <property type="entry name" value="Cytochrome c"/>
    <property type="match status" value="1"/>
</dbReference>
<dbReference type="Proteomes" id="UP001431902">
    <property type="component" value="Unassembled WGS sequence"/>
</dbReference>
<keyword evidence="8" id="KW-1185">Reference proteome</keyword>
<feature type="signal peptide" evidence="5">
    <location>
        <begin position="1"/>
        <end position="21"/>
    </location>
</feature>
<evidence type="ECO:0000259" key="6">
    <source>
        <dbReference type="PROSITE" id="PS51007"/>
    </source>
</evidence>
<organism evidence="7 8">
    <name type="scientific">Limnohabitans lacus</name>
    <dbReference type="NCBI Taxonomy" id="3045173"/>
    <lineage>
        <taxon>Bacteria</taxon>
        <taxon>Pseudomonadati</taxon>
        <taxon>Pseudomonadota</taxon>
        <taxon>Betaproteobacteria</taxon>
        <taxon>Burkholderiales</taxon>
        <taxon>Comamonadaceae</taxon>
        <taxon>Limnohabitans</taxon>
    </lineage>
</organism>
<feature type="chain" id="PRO_5046825520" evidence="5">
    <location>
        <begin position="22"/>
        <end position="126"/>
    </location>
</feature>
<evidence type="ECO:0000256" key="2">
    <source>
        <dbReference type="ARBA" id="ARBA00022723"/>
    </source>
</evidence>
<evidence type="ECO:0000256" key="5">
    <source>
        <dbReference type="SAM" id="SignalP"/>
    </source>
</evidence>
<dbReference type="PROSITE" id="PS51007">
    <property type="entry name" value="CYTC"/>
    <property type="match status" value="1"/>
</dbReference>
<keyword evidence="3 4" id="KW-0408">Iron</keyword>
<sequence>MHFTHKTFTLWLSLAANMALAQTLPLPQPAPGLMPQPAQGQRLFAQHCAACHGLDLKGSDRGPPLLHPVYEPSHHSDAAFQAAVRYGSRAHHWKFGDMPPVSGLSADDVVHITAYVRQQQRKVGIR</sequence>
<evidence type="ECO:0000313" key="8">
    <source>
        <dbReference type="Proteomes" id="UP001431902"/>
    </source>
</evidence>
<dbReference type="EMBL" id="JASGBH010000009">
    <property type="protein sequence ID" value="MDI9234626.1"/>
    <property type="molecule type" value="Genomic_DNA"/>
</dbReference>
<dbReference type="RefSeq" id="WP_283224973.1">
    <property type="nucleotide sequence ID" value="NZ_JASGBH010000009.1"/>
</dbReference>
<keyword evidence="1 4" id="KW-0349">Heme</keyword>
<dbReference type="InterPro" id="IPR036909">
    <property type="entry name" value="Cyt_c-like_dom_sf"/>
</dbReference>
<keyword evidence="5" id="KW-0732">Signal</keyword>
<evidence type="ECO:0000256" key="3">
    <source>
        <dbReference type="ARBA" id="ARBA00023004"/>
    </source>
</evidence>
<gene>
    <name evidence="7" type="ORF">QLQ16_12370</name>
</gene>
<protein>
    <submittedName>
        <fullName evidence="7">Cytochrome c</fullName>
    </submittedName>
</protein>
<evidence type="ECO:0000256" key="1">
    <source>
        <dbReference type="ARBA" id="ARBA00022617"/>
    </source>
</evidence>
<reference evidence="7" key="1">
    <citation type="submission" date="2023-05" db="EMBL/GenBank/DDBJ databases">
        <title>Limnohabitans sp. strain HM2-2 Genome sequencing and assembly.</title>
        <authorList>
            <person name="Jung Y."/>
        </authorList>
    </citation>
    <scope>NUCLEOTIDE SEQUENCE</scope>
    <source>
        <strain evidence="7">HM2-2</strain>
    </source>
</reference>
<dbReference type="Gene3D" id="1.10.760.10">
    <property type="entry name" value="Cytochrome c-like domain"/>
    <property type="match status" value="1"/>
</dbReference>
<name>A0ABT6X916_9BURK</name>
<proteinExistence type="predicted"/>
<evidence type="ECO:0000256" key="4">
    <source>
        <dbReference type="PROSITE-ProRule" id="PRU00433"/>
    </source>
</evidence>
<dbReference type="Pfam" id="PF00034">
    <property type="entry name" value="Cytochrom_C"/>
    <property type="match status" value="1"/>
</dbReference>
<evidence type="ECO:0000313" key="7">
    <source>
        <dbReference type="EMBL" id="MDI9234626.1"/>
    </source>
</evidence>
<accession>A0ABT6X916</accession>
<feature type="domain" description="Cytochrome c" evidence="6">
    <location>
        <begin position="35"/>
        <end position="120"/>
    </location>
</feature>